<feature type="transmembrane region" description="Helical" evidence="9">
    <location>
        <begin position="329"/>
        <end position="348"/>
    </location>
</feature>
<evidence type="ECO:0000256" key="4">
    <source>
        <dbReference type="ARBA" id="ARBA00022679"/>
    </source>
</evidence>
<feature type="transmembrane region" description="Helical" evidence="9">
    <location>
        <begin position="201"/>
        <end position="234"/>
    </location>
</feature>
<evidence type="ECO:0000256" key="6">
    <source>
        <dbReference type="ARBA" id="ARBA00022989"/>
    </source>
</evidence>
<protein>
    <submittedName>
        <fullName evidence="11">ArnT family glycosyltransferase</fullName>
        <ecNumber evidence="11">2.4.-.-</ecNumber>
    </submittedName>
</protein>
<keyword evidence="3 11" id="KW-0328">Glycosyltransferase</keyword>
<feature type="domain" description="ArnT-like N-terminal" evidence="10">
    <location>
        <begin position="62"/>
        <end position="233"/>
    </location>
</feature>
<dbReference type="Proteomes" id="UP001597171">
    <property type="component" value="Unassembled WGS sequence"/>
</dbReference>
<dbReference type="InterPro" id="IPR003342">
    <property type="entry name" value="ArnT-like_N"/>
</dbReference>
<feature type="transmembrane region" description="Helical" evidence="9">
    <location>
        <begin position="354"/>
        <end position="372"/>
    </location>
</feature>
<feature type="transmembrane region" description="Helical" evidence="9">
    <location>
        <begin position="438"/>
        <end position="461"/>
    </location>
</feature>
<evidence type="ECO:0000256" key="7">
    <source>
        <dbReference type="ARBA" id="ARBA00023136"/>
    </source>
</evidence>
<feature type="transmembrane region" description="Helical" evidence="9">
    <location>
        <begin position="298"/>
        <end position="322"/>
    </location>
</feature>
<keyword evidence="6 9" id="KW-1133">Transmembrane helix</keyword>
<feature type="transmembrane region" description="Helical" evidence="9">
    <location>
        <begin position="32"/>
        <end position="53"/>
    </location>
</feature>
<feature type="transmembrane region" description="Helical" evidence="9">
    <location>
        <begin position="171"/>
        <end position="189"/>
    </location>
</feature>
<feature type="region of interest" description="Disordered" evidence="8">
    <location>
        <begin position="1"/>
        <end position="26"/>
    </location>
</feature>
<keyword evidence="7 9" id="KW-0472">Membrane</keyword>
<comment type="caution">
    <text evidence="11">The sequence shown here is derived from an EMBL/GenBank/DDBJ whole genome shotgun (WGS) entry which is preliminary data.</text>
</comment>
<comment type="subcellular location">
    <subcellularLocation>
        <location evidence="1">Cell membrane</location>
        <topology evidence="1">Multi-pass membrane protein</topology>
    </subcellularLocation>
</comment>
<keyword evidence="12" id="KW-1185">Reference proteome</keyword>
<dbReference type="RefSeq" id="WP_378774893.1">
    <property type="nucleotide sequence ID" value="NZ_JBHTMX010000036.1"/>
</dbReference>
<proteinExistence type="predicted"/>
<dbReference type="EMBL" id="JBHTMX010000036">
    <property type="protein sequence ID" value="MFD1331677.1"/>
    <property type="molecule type" value="Genomic_DNA"/>
</dbReference>
<organism evidence="11 12">
    <name type="scientific">Methylopila musalis</name>
    <dbReference type="NCBI Taxonomy" id="1134781"/>
    <lineage>
        <taxon>Bacteria</taxon>
        <taxon>Pseudomonadati</taxon>
        <taxon>Pseudomonadota</taxon>
        <taxon>Alphaproteobacteria</taxon>
        <taxon>Hyphomicrobiales</taxon>
        <taxon>Methylopilaceae</taxon>
        <taxon>Methylopila</taxon>
    </lineage>
</organism>
<dbReference type="Pfam" id="PF02366">
    <property type="entry name" value="PMT"/>
    <property type="match status" value="1"/>
</dbReference>
<feature type="transmembrane region" description="Helical" evidence="9">
    <location>
        <begin position="411"/>
        <end position="431"/>
    </location>
</feature>
<feature type="transmembrane region" description="Helical" evidence="9">
    <location>
        <begin position="246"/>
        <end position="266"/>
    </location>
</feature>
<evidence type="ECO:0000256" key="9">
    <source>
        <dbReference type="SAM" id="Phobius"/>
    </source>
</evidence>
<reference evidence="12" key="1">
    <citation type="journal article" date="2019" name="Int. J. Syst. Evol. Microbiol.">
        <title>The Global Catalogue of Microorganisms (GCM) 10K type strain sequencing project: providing services to taxonomists for standard genome sequencing and annotation.</title>
        <authorList>
            <consortium name="The Broad Institute Genomics Platform"/>
            <consortium name="The Broad Institute Genome Sequencing Center for Infectious Disease"/>
            <person name="Wu L."/>
            <person name="Ma J."/>
        </authorList>
    </citation>
    <scope>NUCLEOTIDE SEQUENCE [LARGE SCALE GENOMIC DNA]</scope>
    <source>
        <strain evidence="12">CCUG 61696</strain>
    </source>
</reference>
<sequence length="572" mass="59781">MIAAPHHHGSNPTRPHPDVPSEPDLSKGPRHAVALIAVVLLTLVATLPGLFAIPPIDRDEPRFAQASRQMLESGDFVDIRLQQEARHNKPAGIYWLQAASVATAEALGAPDAARAIGVYRLPSFLGMLAAALATYWAGLAIMDRRGALAGAAGFAATLIAAVEARLATTDATLLATAVVAFGALIRIYLATLERRPPGRGIVLLFWVAVGAGVLVKGPIVPLIAGFAIAALAIVDRSLALLKSLRPALGLAIVAAMAAPWLVMIGLKSGGGFFVDSLGKDLLLKAAGPQESHGAPPGAFFVAAWGTFWPLAPYFAAAAPGLWAARREPWAKVILAWVIPAWLMFELVPTKLPHYVMPLYPALALAVGWTAADGRMALDRRWAKALILLVPVGPLALTLGFAWLIHHLDGGVNLPFLIAGALSVALAAAAVPPFWRGRALVSLVAAFASSAVLTAAVFGLAARDLDALFPMKRLADTLPALGCAEPLSAVAGFREPSLILLTRTDLTLTDGAGAARFLKQGGCRAAFVERRQQAAFDAALASEGVAPRRVAEVTGVAINGAKRVSYVVYGVVP</sequence>
<evidence type="ECO:0000256" key="2">
    <source>
        <dbReference type="ARBA" id="ARBA00022475"/>
    </source>
</evidence>
<dbReference type="GO" id="GO:0016757">
    <property type="term" value="F:glycosyltransferase activity"/>
    <property type="evidence" value="ECO:0007669"/>
    <property type="project" value="UniProtKB-KW"/>
</dbReference>
<keyword evidence="4 11" id="KW-0808">Transferase</keyword>
<feature type="transmembrane region" description="Helical" evidence="9">
    <location>
        <begin position="384"/>
        <end position="405"/>
    </location>
</feature>
<name>A0ABW3Z630_9HYPH</name>
<keyword evidence="5 9" id="KW-0812">Transmembrane</keyword>
<keyword evidence="2" id="KW-1003">Cell membrane</keyword>
<evidence type="ECO:0000256" key="8">
    <source>
        <dbReference type="SAM" id="MobiDB-lite"/>
    </source>
</evidence>
<evidence type="ECO:0000313" key="12">
    <source>
        <dbReference type="Proteomes" id="UP001597171"/>
    </source>
</evidence>
<feature type="transmembrane region" description="Helical" evidence="9">
    <location>
        <begin position="124"/>
        <end position="141"/>
    </location>
</feature>
<dbReference type="InterPro" id="IPR050297">
    <property type="entry name" value="LipidA_mod_glycosyltrf_83"/>
</dbReference>
<evidence type="ECO:0000256" key="5">
    <source>
        <dbReference type="ARBA" id="ARBA00022692"/>
    </source>
</evidence>
<feature type="compositionally biased region" description="Basic and acidic residues" evidence="8">
    <location>
        <begin position="15"/>
        <end position="26"/>
    </location>
</feature>
<evidence type="ECO:0000256" key="1">
    <source>
        <dbReference type="ARBA" id="ARBA00004651"/>
    </source>
</evidence>
<dbReference type="PANTHER" id="PTHR33908:SF3">
    <property type="entry name" value="UNDECAPRENYL PHOSPHATE-ALPHA-4-AMINO-4-DEOXY-L-ARABINOSE ARABINOSYL TRANSFERASE"/>
    <property type="match status" value="1"/>
</dbReference>
<accession>A0ABW3Z630</accession>
<feature type="transmembrane region" description="Helical" evidence="9">
    <location>
        <begin position="147"/>
        <end position="164"/>
    </location>
</feature>
<evidence type="ECO:0000256" key="3">
    <source>
        <dbReference type="ARBA" id="ARBA00022676"/>
    </source>
</evidence>
<gene>
    <name evidence="11" type="ORF">ACFQ4O_06645</name>
</gene>
<dbReference type="EC" id="2.4.-.-" evidence="11"/>
<evidence type="ECO:0000313" key="11">
    <source>
        <dbReference type="EMBL" id="MFD1331677.1"/>
    </source>
</evidence>
<dbReference type="PANTHER" id="PTHR33908">
    <property type="entry name" value="MANNOSYLTRANSFERASE YKCB-RELATED"/>
    <property type="match status" value="1"/>
</dbReference>
<evidence type="ECO:0000259" key="10">
    <source>
        <dbReference type="Pfam" id="PF02366"/>
    </source>
</evidence>